<accession>A0A3M9YB25</accession>
<dbReference type="InterPro" id="IPR012341">
    <property type="entry name" value="6hp_glycosidase-like_sf"/>
</dbReference>
<evidence type="ECO:0000313" key="3">
    <source>
        <dbReference type="EMBL" id="RNJ56728.1"/>
    </source>
</evidence>
<dbReference type="RefSeq" id="XP_028494886.1">
    <property type="nucleotide sequence ID" value="XM_028641094.1"/>
</dbReference>
<keyword evidence="4" id="KW-1185">Reference proteome</keyword>
<feature type="domain" description="Alpha-L-rhamnosidase six-hairpin glycosidase" evidence="2">
    <location>
        <begin position="250"/>
        <end position="485"/>
    </location>
</feature>
<feature type="chain" id="PRO_5018195673" description="Alpha-L-rhamnosidase six-hairpin glycosidase domain-containing protein" evidence="1">
    <location>
        <begin position="20"/>
        <end position="688"/>
    </location>
</feature>
<dbReference type="AlphaFoldDB" id="A0A3M9YB25"/>
<evidence type="ECO:0000313" key="4">
    <source>
        <dbReference type="Proteomes" id="UP000267145"/>
    </source>
</evidence>
<evidence type="ECO:0000256" key="1">
    <source>
        <dbReference type="SAM" id="SignalP"/>
    </source>
</evidence>
<evidence type="ECO:0000259" key="2">
    <source>
        <dbReference type="Pfam" id="PF17389"/>
    </source>
</evidence>
<dbReference type="GO" id="GO:0003824">
    <property type="term" value="F:catalytic activity"/>
    <property type="evidence" value="ECO:0007669"/>
    <property type="project" value="UniProtKB-ARBA"/>
</dbReference>
<dbReference type="InterPro" id="IPR035396">
    <property type="entry name" value="Bac_rhamnosid6H"/>
</dbReference>
<dbReference type="PANTHER" id="PTHR34987:SF6">
    <property type="entry name" value="ALPHA-L-RHAMNOSIDASE SIX-HAIRPIN GLYCOSIDASE DOMAIN-CONTAINING PROTEIN"/>
    <property type="match status" value="1"/>
</dbReference>
<name>A0A3M9YB25_9PEZI</name>
<feature type="signal peptide" evidence="1">
    <location>
        <begin position="1"/>
        <end position="19"/>
    </location>
</feature>
<gene>
    <name evidence="3" type="ORF">D7B24_006976</name>
</gene>
<dbReference type="PANTHER" id="PTHR34987">
    <property type="entry name" value="C, PUTATIVE (AFU_ORTHOLOGUE AFUA_3G02880)-RELATED"/>
    <property type="match status" value="1"/>
</dbReference>
<sequence length="688" mass="74694">MASLLRWAILALALDPSTALLAARDDGTAKPWERYIQSPTSRTISPKSIYAIKGDALVTLSSAGEGDDEEEVTEPSYILTMNPGAQITLDFGYVGGLLSLTADTKAATQQFSLAFAESPAFVRAISDDTGAVHTQDYDKQLNVTVAAGTTAYQMPTERFRGGFKYVTIVAYEAVTISDIVCHLGYSPSQQDPSKYDGYFWAPQDDTLVRAWYAGVFTAQTNIGPPFTSRFLPQVKDGWAYNASLGVEGPMMLDGAKRDRAVWPGDLGVAGTTAYLGLGAAGLESIYYAIETMFFYQNKTTGQTPFAGPTTGSWRNGALSDTYHAWTMIACYNYAIFTGDAEWVDRSWGNITAGLEYIYRAVDNKVGLANQAFPNDWARLGGGGYNSALNALDYHALFALASLAADTTTKDNGRAEQAEKWAAAAAKLKQAFNEVLWDDEQSLYRDNETDRGALLFPQDGNALAVYYNLTLSSSQQAAISHALAKRWNAIGPLTPELPDTISSFISSIEVLAHFTAGKAATGLKLVRRMWGYMLDSPLMTGTTLIEGLSANGSLYYRSQRSYRYDAAYTSLSHSWSTGPTQALSFKAVGLEVVSWGRWVFKPLPGDLTRLRSGWTSPVGDWEAVIEIEGEGGGRKVAIELVTPEKTRGEIVLPWHCVKVTVDGEAYDGSEVEGGGRKVIRGEGCRLSTC</sequence>
<proteinExistence type="predicted"/>
<comment type="caution">
    <text evidence="3">The sequence shown here is derived from an EMBL/GenBank/DDBJ whole genome shotgun (WGS) entry which is preliminary data.</text>
</comment>
<dbReference type="GO" id="GO:0005975">
    <property type="term" value="P:carbohydrate metabolic process"/>
    <property type="evidence" value="ECO:0007669"/>
    <property type="project" value="InterPro"/>
</dbReference>
<keyword evidence="1" id="KW-0732">Signal</keyword>
<protein>
    <recommendedName>
        <fullName evidence="2">Alpha-L-rhamnosidase six-hairpin glycosidase domain-containing protein</fullName>
    </recommendedName>
</protein>
<dbReference type="Pfam" id="PF17389">
    <property type="entry name" value="Bac_rhamnosid6H"/>
    <property type="match status" value="1"/>
</dbReference>
<dbReference type="InterPro" id="IPR008928">
    <property type="entry name" value="6-hairpin_glycosidase_sf"/>
</dbReference>
<dbReference type="EMBL" id="RBVV01000052">
    <property type="protein sequence ID" value="RNJ56728.1"/>
    <property type="molecule type" value="Genomic_DNA"/>
</dbReference>
<reference evidence="3 4" key="1">
    <citation type="submission" date="2018-10" db="EMBL/GenBank/DDBJ databases">
        <title>Genome sequence of Verticillium nonalfalfae VnAa140.</title>
        <authorList>
            <person name="Stajich J.E."/>
            <person name="Kasson M.T."/>
        </authorList>
    </citation>
    <scope>NUCLEOTIDE SEQUENCE [LARGE SCALE GENOMIC DNA]</scope>
    <source>
        <strain evidence="3 4">VnAa140</strain>
    </source>
</reference>
<organism evidence="3 4">
    <name type="scientific">Verticillium nonalfalfae</name>
    <dbReference type="NCBI Taxonomy" id="1051616"/>
    <lineage>
        <taxon>Eukaryota</taxon>
        <taxon>Fungi</taxon>
        <taxon>Dikarya</taxon>
        <taxon>Ascomycota</taxon>
        <taxon>Pezizomycotina</taxon>
        <taxon>Sordariomycetes</taxon>
        <taxon>Hypocreomycetidae</taxon>
        <taxon>Glomerellales</taxon>
        <taxon>Plectosphaerellaceae</taxon>
        <taxon>Verticillium</taxon>
    </lineage>
</organism>
<dbReference type="GeneID" id="39610665"/>
<dbReference type="Gene3D" id="1.50.10.10">
    <property type="match status" value="1"/>
</dbReference>
<dbReference type="SUPFAM" id="SSF48208">
    <property type="entry name" value="Six-hairpin glycosidases"/>
    <property type="match status" value="1"/>
</dbReference>
<dbReference type="STRING" id="1051616.A0A3M9YB25"/>
<dbReference type="Proteomes" id="UP000267145">
    <property type="component" value="Unassembled WGS sequence"/>
</dbReference>